<evidence type="ECO:0000313" key="1">
    <source>
        <dbReference type="EMBL" id="KSU29766.1"/>
    </source>
</evidence>
<sequence length="40" mass="4142">MLSSDLRSEGTLAAGTAAKDRALILGVVVEESLVFSFEAS</sequence>
<reference evidence="2" key="1">
    <citation type="submission" date="2015-10" db="EMBL/GenBank/DDBJ databases">
        <title>Draft Genome Sequences of 11 Lactococcus lactis subspecies cremoris strains.</title>
        <authorList>
            <person name="Wels M."/>
            <person name="Backus L."/>
            <person name="Boekhorst J."/>
            <person name="Dijkstra A."/>
            <person name="Beerthuizen M."/>
            <person name="Kelly W."/>
            <person name="Siezen R."/>
            <person name="Bachmann H."/>
            <person name="Van Hijum S."/>
        </authorList>
    </citation>
    <scope>NUCLEOTIDE SEQUENCE [LARGE SCALE GENOMIC DNA]</scope>
    <source>
        <strain evidence="2">N42</strain>
    </source>
</reference>
<dbReference type="AlphaFoldDB" id="A0A0V8EV71"/>
<proteinExistence type="predicted"/>
<dbReference type="EMBL" id="LKLW01000008">
    <property type="protein sequence ID" value="KSU29766.1"/>
    <property type="molecule type" value="Genomic_DNA"/>
</dbReference>
<dbReference type="Proteomes" id="UP000052991">
    <property type="component" value="Unassembled WGS sequence"/>
</dbReference>
<evidence type="ECO:0000313" key="2">
    <source>
        <dbReference type="Proteomes" id="UP000052991"/>
    </source>
</evidence>
<name>A0A0V8EV71_LACLL</name>
<comment type="caution">
    <text evidence="1">The sequence shown here is derived from an EMBL/GenBank/DDBJ whole genome shotgun (WGS) entry which is preliminary data.</text>
</comment>
<accession>A0A0V8EV71</accession>
<protein>
    <submittedName>
        <fullName evidence="1">Uncharacterized protein</fullName>
    </submittedName>
</protein>
<gene>
    <name evidence="1" type="ORF">N42_0152</name>
</gene>
<organism evidence="1 2">
    <name type="scientific">Lactococcus lactis subsp. lactis</name>
    <name type="common">Streptococcus lactis</name>
    <dbReference type="NCBI Taxonomy" id="1360"/>
    <lineage>
        <taxon>Bacteria</taxon>
        <taxon>Bacillati</taxon>
        <taxon>Bacillota</taxon>
        <taxon>Bacilli</taxon>
        <taxon>Lactobacillales</taxon>
        <taxon>Streptococcaceae</taxon>
        <taxon>Lactococcus</taxon>
    </lineage>
</organism>